<name>A0AAN7Z7A1_9PEZI</name>
<organism evidence="3 4">
    <name type="scientific">Xylaria bambusicola</name>
    <dbReference type="NCBI Taxonomy" id="326684"/>
    <lineage>
        <taxon>Eukaryota</taxon>
        <taxon>Fungi</taxon>
        <taxon>Dikarya</taxon>
        <taxon>Ascomycota</taxon>
        <taxon>Pezizomycotina</taxon>
        <taxon>Sordariomycetes</taxon>
        <taxon>Xylariomycetidae</taxon>
        <taxon>Xylariales</taxon>
        <taxon>Xylariaceae</taxon>
        <taxon>Xylaria</taxon>
    </lineage>
</organism>
<dbReference type="Proteomes" id="UP001305414">
    <property type="component" value="Unassembled WGS sequence"/>
</dbReference>
<keyword evidence="4" id="KW-1185">Reference proteome</keyword>
<proteinExistence type="predicted"/>
<gene>
    <name evidence="3" type="ORF">RRF57_007071</name>
</gene>
<dbReference type="PANTHER" id="PTHR10039:SF5">
    <property type="entry name" value="NACHT DOMAIN-CONTAINING PROTEIN"/>
    <property type="match status" value="1"/>
</dbReference>
<dbReference type="PANTHER" id="PTHR10039">
    <property type="entry name" value="AMELOGENIN"/>
    <property type="match status" value="1"/>
</dbReference>
<dbReference type="InterPro" id="IPR027417">
    <property type="entry name" value="P-loop_NTPase"/>
</dbReference>
<comment type="caution">
    <text evidence="3">The sequence shown here is derived from an EMBL/GenBank/DDBJ whole genome shotgun (WGS) entry which is preliminary data.</text>
</comment>
<evidence type="ECO:0000313" key="3">
    <source>
        <dbReference type="EMBL" id="KAK5631357.1"/>
    </source>
</evidence>
<protein>
    <recommendedName>
        <fullName evidence="2">Nephrocystin 3-like N-terminal domain-containing protein</fullName>
    </recommendedName>
</protein>
<evidence type="ECO:0000256" key="1">
    <source>
        <dbReference type="ARBA" id="ARBA00022737"/>
    </source>
</evidence>
<dbReference type="AlphaFoldDB" id="A0AAN7Z7A1"/>
<dbReference type="Gene3D" id="3.40.50.300">
    <property type="entry name" value="P-loop containing nucleotide triphosphate hydrolases"/>
    <property type="match status" value="1"/>
</dbReference>
<dbReference type="SUPFAM" id="SSF52540">
    <property type="entry name" value="P-loop containing nucleoside triphosphate hydrolases"/>
    <property type="match status" value="1"/>
</dbReference>
<dbReference type="InterPro" id="IPR056884">
    <property type="entry name" value="NPHP3-like_N"/>
</dbReference>
<evidence type="ECO:0000259" key="2">
    <source>
        <dbReference type="Pfam" id="PF24883"/>
    </source>
</evidence>
<dbReference type="EMBL" id="JAWHQM010000019">
    <property type="protein sequence ID" value="KAK5631357.1"/>
    <property type="molecule type" value="Genomic_DNA"/>
</dbReference>
<reference evidence="3 4" key="1">
    <citation type="submission" date="2023-10" db="EMBL/GenBank/DDBJ databases">
        <title>Draft genome sequence of Xylaria bambusicola isolate GMP-LS, the root and basal stem rot pathogen of sugarcane in Indonesia.</title>
        <authorList>
            <person name="Selvaraj P."/>
            <person name="Muralishankar V."/>
            <person name="Muruganantham S."/>
            <person name="Sp S."/>
            <person name="Haryani S."/>
            <person name="Lau K.J.X."/>
            <person name="Naqvi N.I."/>
        </authorList>
    </citation>
    <scope>NUCLEOTIDE SEQUENCE [LARGE SCALE GENOMIC DNA]</scope>
    <source>
        <strain evidence="3">GMP-LS</strain>
    </source>
</reference>
<evidence type="ECO:0000313" key="4">
    <source>
        <dbReference type="Proteomes" id="UP001305414"/>
    </source>
</evidence>
<sequence length="449" mass="51969">MDSLTIVGFIGNLVQFVSFGHEILTSGGELQEVEQLKLIVYNVQRNNREISEFLEDEHNVKGHLRQGLRQRQRYNANDAFERELKPLQSIANECDKIAKKLLEHLHRFKIKHNGWQRKLEAIKVSGEVMWKKKEMRELNTRLLELESRLASWWTMTMLRRQDDNSQVVLASINTLGHRLDHFDNFNVNRLDTLKSEIDLSFRSIQDQASEDNGESNSAPHQFDSKADLVGQRHASDLRDMVRSIHEYIAEWHRMIRAIEVIKSLAFDSIHNRRDNIEEAHRQTCLWVYNPNRTNFTEWLESASGVYWINGLAGSGKSTLMKYVTTDEKTYSALRTWSSDRKLITASHYFWNGLLQTLLYQILEAGPSLCGVLCPEHHLGTPWKMQELTTAFERLSTMSGAMNMFCFFIDGLDEYQGQEETLIRIVKSLAAAPNVKICASSRPWPAFHAE</sequence>
<feature type="domain" description="Nephrocystin 3-like N-terminal" evidence="2">
    <location>
        <begin position="283"/>
        <end position="441"/>
    </location>
</feature>
<keyword evidence="1" id="KW-0677">Repeat</keyword>
<dbReference type="Pfam" id="PF24883">
    <property type="entry name" value="NPHP3_N"/>
    <property type="match status" value="1"/>
</dbReference>
<accession>A0AAN7Z7A1</accession>